<evidence type="ECO:0000313" key="14">
    <source>
        <dbReference type="Proteomes" id="UP000000707"/>
    </source>
</evidence>
<evidence type="ECO:0000256" key="8">
    <source>
        <dbReference type="ARBA" id="ARBA00023128"/>
    </source>
</evidence>
<keyword evidence="9" id="KW-0001">2Fe-2S</keyword>
<dbReference type="Proteomes" id="UP000000707">
    <property type="component" value="Unassembled WGS sequence"/>
</dbReference>
<feature type="domain" description="Anamorsin C-terminal" evidence="11">
    <location>
        <begin position="210"/>
        <end position="325"/>
    </location>
</feature>
<evidence type="ECO:0000256" key="5">
    <source>
        <dbReference type="ARBA" id="ARBA00022723"/>
    </source>
</evidence>
<dbReference type="GO" id="GO:0016226">
    <property type="term" value="P:iron-sulfur cluster assembly"/>
    <property type="evidence" value="ECO:0007669"/>
    <property type="project" value="UniProtKB-UniRule"/>
</dbReference>
<comment type="subcellular location">
    <subcellularLocation>
        <location evidence="9">Cytoplasm</location>
    </subcellularLocation>
    <subcellularLocation>
        <location evidence="9">Mitochondrion intermembrane space</location>
    </subcellularLocation>
</comment>
<feature type="binding site" evidence="9">
    <location>
        <position position="226"/>
    </location>
    <ligand>
        <name>[2Fe-2S] cluster</name>
        <dbReference type="ChEBI" id="CHEBI:190135"/>
    </ligand>
</feature>
<evidence type="ECO:0000259" key="12">
    <source>
        <dbReference type="Pfam" id="PF16803"/>
    </source>
</evidence>
<evidence type="ECO:0000256" key="2">
    <source>
        <dbReference type="ARBA" id="ARBA00008169"/>
    </source>
</evidence>
<dbReference type="GO" id="GO:0046872">
    <property type="term" value="F:metal ion binding"/>
    <property type="evidence" value="ECO:0007669"/>
    <property type="project" value="UniProtKB-KW"/>
</dbReference>
<feature type="domain" description="Fe-S cluster assembly protein Dre2 N-terminal" evidence="12">
    <location>
        <begin position="4"/>
        <end position="125"/>
    </location>
</feature>
<feature type="short sequence motif" description="Cx2C motif 2" evidence="9">
    <location>
        <begin position="306"/>
        <end position="309"/>
    </location>
</feature>
<dbReference type="GO" id="GO:0005758">
    <property type="term" value="C:mitochondrial intermembrane space"/>
    <property type="evidence" value="ECO:0007669"/>
    <property type="project" value="UniProtKB-SubCell"/>
</dbReference>
<dbReference type="PANTHER" id="PTHR13273">
    <property type="entry name" value="ANAMORSIN"/>
    <property type="match status" value="1"/>
</dbReference>
<dbReference type="STRING" id="590646.G3B2X4"/>
<feature type="binding site" evidence="9">
    <location>
        <position position="231"/>
    </location>
    <ligand>
        <name>[2Fe-2S] cluster</name>
        <dbReference type="ChEBI" id="CHEBI:190135"/>
    </ligand>
</feature>
<feature type="binding site" evidence="9">
    <location>
        <position position="309"/>
    </location>
    <ligand>
        <name>[4Fe-4S] cluster</name>
        <dbReference type="ChEBI" id="CHEBI:49883"/>
    </ligand>
</feature>
<feature type="binding site" evidence="9">
    <location>
        <position position="215"/>
    </location>
    <ligand>
        <name>[2Fe-2S] cluster</name>
        <dbReference type="ChEBI" id="CHEBI:190135"/>
    </ligand>
</feature>
<comment type="domain">
    <text evidence="9">The twin Cx2C motifs are involved in the recognition by the mitochondrial MIA40-ERV1 disulfide relay system. The formation of 2 disulfide bonds in the Cx2C motifs through dithiol/disulfide exchange reactions effectively traps the protein in the mitochondrial intermembrane space.</text>
</comment>
<evidence type="ECO:0000256" key="9">
    <source>
        <dbReference type="HAMAP-Rule" id="MF_03115"/>
    </source>
</evidence>
<dbReference type="GO" id="GO:0009055">
    <property type="term" value="F:electron transfer activity"/>
    <property type="evidence" value="ECO:0007669"/>
    <property type="project" value="UniProtKB-UniRule"/>
</dbReference>
<gene>
    <name evidence="13" type="ORF">CANTEDRAFT_113559</name>
</gene>
<comment type="cofactor">
    <cofactor evidence="9">
        <name>[2Fe-2S] cluster</name>
        <dbReference type="ChEBI" id="CHEBI:190135"/>
    </cofactor>
</comment>
<feature type="binding site" evidence="9">
    <location>
        <position position="306"/>
    </location>
    <ligand>
        <name>[4Fe-4S] cluster</name>
        <dbReference type="ChEBI" id="CHEBI:49883"/>
    </ligand>
</feature>
<feature type="binding site" evidence="9">
    <location>
        <position position="295"/>
    </location>
    <ligand>
        <name>[4Fe-4S] cluster</name>
        <dbReference type="ChEBI" id="CHEBI:49883"/>
    </ligand>
</feature>
<evidence type="ECO:0000313" key="13">
    <source>
        <dbReference type="EMBL" id="EGV64785.1"/>
    </source>
</evidence>
<proteinExistence type="inferred from homology"/>
<feature type="binding site" evidence="9">
    <location>
        <position position="229"/>
    </location>
    <ligand>
        <name>[2Fe-2S] cluster</name>
        <dbReference type="ChEBI" id="CHEBI:190135"/>
    </ligand>
</feature>
<dbReference type="Pfam" id="PF16803">
    <property type="entry name" value="DRE2_N"/>
    <property type="match status" value="1"/>
</dbReference>
<dbReference type="InterPro" id="IPR046408">
    <property type="entry name" value="CIAPIN1"/>
</dbReference>
<evidence type="ECO:0000256" key="7">
    <source>
        <dbReference type="ARBA" id="ARBA00023014"/>
    </source>
</evidence>
<comment type="caution">
    <text evidence="9">Lacks conserved residue(s) required for the propagation of feature annotation.</text>
</comment>
<dbReference type="GO" id="GO:0051539">
    <property type="term" value="F:4 iron, 4 sulfur cluster binding"/>
    <property type="evidence" value="ECO:0007669"/>
    <property type="project" value="UniProtKB-KW"/>
</dbReference>
<evidence type="ECO:0000256" key="4">
    <source>
        <dbReference type="ARBA" id="ARBA00022490"/>
    </source>
</evidence>
<keyword evidence="8 9" id="KW-0496">Mitochondrion</keyword>
<comment type="cofactor">
    <cofactor evidence="1 9">
        <name>[4Fe-4S] cluster</name>
        <dbReference type="ChEBI" id="CHEBI:49883"/>
    </cofactor>
</comment>
<keyword evidence="4 9" id="KW-0963">Cytoplasm</keyword>
<organism evidence="14">
    <name type="scientific">Candida tenuis (strain ATCC 10573 / BCRC 21748 / CBS 615 / JCM 9827 / NBRC 10315 / NRRL Y-1498 / VKM Y-70)</name>
    <name type="common">Yeast</name>
    <name type="synonym">Yamadazyma tenuis</name>
    <dbReference type="NCBI Taxonomy" id="590646"/>
    <lineage>
        <taxon>Eukaryota</taxon>
        <taxon>Fungi</taxon>
        <taxon>Dikarya</taxon>
        <taxon>Ascomycota</taxon>
        <taxon>Saccharomycotina</taxon>
        <taxon>Pichiomycetes</taxon>
        <taxon>Debaryomycetaceae</taxon>
        <taxon>Yamadazyma</taxon>
    </lineage>
</organism>
<comment type="domain">
    <text evidence="9">The C-terminal domain binds 2 Fe-S clusters but is otherwise mostly in an intrinsically disordered conformation.</text>
</comment>
<dbReference type="InterPro" id="IPR031838">
    <property type="entry name" value="Dre2_N"/>
</dbReference>
<feature type="binding site" evidence="9">
    <location>
        <position position="298"/>
    </location>
    <ligand>
        <name>[4Fe-4S] cluster</name>
        <dbReference type="ChEBI" id="CHEBI:49883"/>
    </ligand>
</feature>
<sequence length="332" mass="36766">MPGNVLLLIHPTVVTNESLVVQTKQSLADYRITQHIIDRVANNKVEITDKFDIIYYLNPNTGTDERGLPDAVISKFFGLLNEEGGEVVGDLPQDQALDVLMNGFMIENGKWVKPKPVKMAVMSLKKKPEKSEGKSLDSKLNKFKKLGAVSPVPSVGLTDTSANSSDEEEESNKRKLEKTKLTYFSDSDEDDEEIDENELVEASSPNYNLIVPRKCDTSGKKRRKACKDCTCGLKEQEEMELQNQSLLQTSLLSKMVRSATEEAMKIEEKLKNKVQFTETDMSEIDFTIKGKTGGCGSCSLGDAFRCDGCPFLGMPPFKPGEAITIDGFGEDI</sequence>
<feature type="region of interest" description="Disordered" evidence="10">
    <location>
        <begin position="154"/>
        <end position="177"/>
    </location>
</feature>
<protein>
    <submittedName>
        <fullName evidence="13">DUF689-domain-containing protein</fullName>
    </submittedName>
</protein>
<evidence type="ECO:0000256" key="6">
    <source>
        <dbReference type="ARBA" id="ARBA00023004"/>
    </source>
</evidence>
<evidence type="ECO:0000259" key="11">
    <source>
        <dbReference type="Pfam" id="PF05093"/>
    </source>
</evidence>
<dbReference type="GO" id="GO:0051537">
    <property type="term" value="F:2 iron, 2 sulfur cluster binding"/>
    <property type="evidence" value="ECO:0007669"/>
    <property type="project" value="UniProtKB-UniRule"/>
</dbReference>
<evidence type="ECO:0000256" key="10">
    <source>
        <dbReference type="SAM" id="MobiDB-lite"/>
    </source>
</evidence>
<dbReference type="EMBL" id="GL996515">
    <property type="protein sequence ID" value="EGV64785.1"/>
    <property type="molecule type" value="Genomic_DNA"/>
</dbReference>
<keyword evidence="5 9" id="KW-0479">Metal-binding</keyword>
<dbReference type="HAMAP" id="MF_03115">
    <property type="entry name" value="Anamorsin"/>
    <property type="match status" value="1"/>
</dbReference>
<dbReference type="GeneID" id="18247020"/>
<dbReference type="KEGG" id="cten:18247020"/>
<dbReference type="HOGENOM" id="CLU_067152_0_0_1"/>
<dbReference type="Gene3D" id="3.40.50.11000">
    <property type="entry name" value="Fe-S cluster assembly protein Dre2, N-terminal domain"/>
    <property type="match status" value="1"/>
</dbReference>
<dbReference type="PANTHER" id="PTHR13273:SF14">
    <property type="entry name" value="ANAMORSIN"/>
    <property type="match status" value="1"/>
</dbReference>
<feature type="region of interest" description="Fe-S binding site A" evidence="9">
    <location>
        <begin position="215"/>
        <end position="231"/>
    </location>
</feature>
<keyword evidence="6 9" id="KW-0408">Iron</keyword>
<feature type="short sequence motif" description="Cx2C motif 1" evidence="9">
    <location>
        <begin position="295"/>
        <end position="298"/>
    </location>
</feature>
<evidence type="ECO:0000256" key="1">
    <source>
        <dbReference type="ARBA" id="ARBA00001966"/>
    </source>
</evidence>
<comment type="similarity">
    <text evidence="2 9">Belongs to the anamorsin family.</text>
</comment>
<dbReference type="eggNOG" id="KOG4020">
    <property type="taxonomic scope" value="Eukaryota"/>
</dbReference>
<keyword evidence="3 9" id="KW-0004">4Fe-4S</keyword>
<name>G3B2X4_CANTC</name>
<dbReference type="Pfam" id="PF05093">
    <property type="entry name" value="CIAPIN1"/>
    <property type="match status" value="1"/>
</dbReference>
<accession>G3B2X4</accession>
<evidence type="ECO:0000256" key="3">
    <source>
        <dbReference type="ARBA" id="ARBA00022485"/>
    </source>
</evidence>
<keyword evidence="7 9" id="KW-0411">Iron-sulfur</keyword>
<comment type="domain">
    <text evidence="9">The N-terminal domain has structural similarity with S-adenosyl-L-methionine-dependent methyltransferases, but does not bind S-adenosyl-L-methionine. It is required for correct assembly of the 2 Fe-S clusters.</text>
</comment>
<feature type="region of interest" description="Fe-S binding site B" evidence="9">
    <location>
        <begin position="295"/>
        <end position="309"/>
    </location>
</feature>
<reference evidence="13 14" key="1">
    <citation type="journal article" date="2011" name="Proc. Natl. Acad. Sci. U.S.A.">
        <title>Comparative genomics of xylose-fermenting fungi for enhanced biofuel production.</title>
        <authorList>
            <person name="Wohlbach D.J."/>
            <person name="Kuo A."/>
            <person name="Sato T.K."/>
            <person name="Potts K.M."/>
            <person name="Salamov A.A."/>
            <person name="LaButti K.M."/>
            <person name="Sun H."/>
            <person name="Clum A."/>
            <person name="Pangilinan J.L."/>
            <person name="Lindquist E.A."/>
            <person name="Lucas S."/>
            <person name="Lapidus A."/>
            <person name="Jin M."/>
            <person name="Gunawan C."/>
            <person name="Balan V."/>
            <person name="Dale B.E."/>
            <person name="Jeffries T.W."/>
            <person name="Zinkel R."/>
            <person name="Barry K.W."/>
            <person name="Grigoriev I.V."/>
            <person name="Gasch A.P."/>
        </authorList>
    </citation>
    <scope>NUCLEOTIDE SEQUENCE [LARGE SCALE GENOMIC DNA]</scope>
    <source>
        <strain evidence="14">ATCC 10573 / BCRC 21748 / CBS 615 / JCM 9827 / NBRC 10315 / NRRL Y-1498 / VKM Y-70</strain>
    </source>
</reference>
<dbReference type="InterPro" id="IPR007785">
    <property type="entry name" value="Anamorsin"/>
</dbReference>
<dbReference type="AlphaFoldDB" id="G3B2X4"/>
<dbReference type="OrthoDB" id="311633at2759"/>
<keyword evidence="14" id="KW-1185">Reference proteome</keyword>